<sequence length="122" mass="13888">MSDSGDLFNFVPRNDPTPSHRNAAVDNRHDSSRKRPKNNTALYSFMKKPTRRGGLKIIRIEIYDADKIENAVEHSMCKCDAELCVQHVVKNILLDDVYKGTRDVINKIEESLASDSYNGYTL</sequence>
<feature type="region of interest" description="Disordered" evidence="1">
    <location>
        <begin position="1"/>
        <end position="38"/>
    </location>
</feature>
<protein>
    <submittedName>
        <fullName evidence="2">Uncharacterized protein</fullName>
    </submittedName>
</protein>
<reference evidence="2" key="1">
    <citation type="submission" date="2015-09" db="EMBL/GenBank/DDBJ databases">
        <title>De novo assembly of Pectinophora gossypiella (Pink Bollworm) gut transcriptome.</title>
        <authorList>
            <person name="Tassone E.E."/>
        </authorList>
    </citation>
    <scope>NUCLEOTIDE SEQUENCE</scope>
</reference>
<organism evidence="2">
    <name type="scientific">Pectinophora gossypiella</name>
    <name type="common">Cotton pink bollworm</name>
    <name type="synonym">Depressaria gossypiella</name>
    <dbReference type="NCBI Taxonomy" id="13191"/>
    <lineage>
        <taxon>Eukaryota</taxon>
        <taxon>Metazoa</taxon>
        <taxon>Ecdysozoa</taxon>
        <taxon>Arthropoda</taxon>
        <taxon>Hexapoda</taxon>
        <taxon>Insecta</taxon>
        <taxon>Pterygota</taxon>
        <taxon>Neoptera</taxon>
        <taxon>Endopterygota</taxon>
        <taxon>Lepidoptera</taxon>
        <taxon>Glossata</taxon>
        <taxon>Ditrysia</taxon>
        <taxon>Gelechioidea</taxon>
        <taxon>Gelechiidae</taxon>
        <taxon>Apatetrinae</taxon>
        <taxon>Pectinophora</taxon>
    </lineage>
</organism>
<gene>
    <name evidence="2" type="ORF">g.333</name>
</gene>
<proteinExistence type="predicted"/>
<evidence type="ECO:0000256" key="1">
    <source>
        <dbReference type="SAM" id="MobiDB-lite"/>
    </source>
</evidence>
<accession>A0A1E1VYT9</accession>
<dbReference type="EMBL" id="GDQN01011205">
    <property type="protein sequence ID" value="JAT79849.1"/>
    <property type="molecule type" value="Transcribed_RNA"/>
</dbReference>
<dbReference type="AlphaFoldDB" id="A0A1E1VYT9"/>
<name>A0A1E1VYT9_PECGO</name>
<evidence type="ECO:0000313" key="2">
    <source>
        <dbReference type="EMBL" id="JAT79849.1"/>
    </source>
</evidence>